<dbReference type="GO" id="GO:0006865">
    <property type="term" value="P:amino acid transport"/>
    <property type="evidence" value="ECO:0007669"/>
    <property type="project" value="TreeGrafter"/>
</dbReference>
<keyword evidence="2 7" id="KW-0813">Transport</keyword>
<dbReference type="RefSeq" id="WP_072718605.1">
    <property type="nucleotide sequence ID" value="NZ_LN889782.1"/>
</dbReference>
<proteinExistence type="inferred from homology"/>
<evidence type="ECO:0000313" key="9">
    <source>
        <dbReference type="EMBL" id="CUR31826.1"/>
    </source>
</evidence>
<feature type="transmembrane region" description="Helical" evidence="7">
    <location>
        <begin position="135"/>
        <end position="152"/>
    </location>
</feature>
<feature type="transmembrane region" description="Helical" evidence="7">
    <location>
        <begin position="84"/>
        <end position="104"/>
    </location>
</feature>
<sequence length="406" mass="45047">MTSVPSTPSSQQPPQIAVLSAKEWLQKNLFNTWYNTLITLGISALLLFMLTRFISWAFTLAKWSVIPANLPLFFVGRFPGDQYWRLWVMLGIISVLSGITWGFLARNSRLLFSKNILVILGFVGILAVITPVPIIFRFLLIGMLLLLVAGAWGGKIIGNTYPKLGKWLPFSWFLLLIICIWFIGGGLGLKVVQTNLWGGLMLTLLMSIVSILLSFPIGILLALGRQSSLPIIRILSTIYIEIIRGLPLITILFMGQVLLPLFLPEGSRPDRILRAIIGLTMFSSAYLAENIRGGLQAIPRGQTEAAKALGLNTPLTVSLIILPQALKVSIPSIVGQFISLFQDTTLLSIVGLVELLGMSRSILANPKFLGRYLEVYLFIGILYWVFCYAMSVASQKLEKELNTEHR</sequence>
<dbReference type="GO" id="GO:0043190">
    <property type="term" value="C:ATP-binding cassette (ABC) transporter complex"/>
    <property type="evidence" value="ECO:0007669"/>
    <property type="project" value="InterPro"/>
</dbReference>
<dbReference type="PANTHER" id="PTHR30614:SF41">
    <property type="entry name" value="INNER MEMBRANE AMINO-ACID ABC TRANSPORTER PERMEASE PROTEIN YHDY"/>
    <property type="match status" value="1"/>
</dbReference>
<evidence type="ECO:0000256" key="2">
    <source>
        <dbReference type="ARBA" id="ARBA00022448"/>
    </source>
</evidence>
<dbReference type="PROSITE" id="PS50928">
    <property type="entry name" value="ABC_TM1"/>
    <property type="match status" value="1"/>
</dbReference>
<reference evidence="10" key="1">
    <citation type="submission" date="2015-10" db="EMBL/GenBank/DDBJ databases">
        <authorList>
            <person name="Regsiter A."/>
            <person name="william w."/>
        </authorList>
    </citation>
    <scope>NUCLEOTIDE SEQUENCE [LARGE SCALE GENOMIC DNA]</scope>
</reference>
<keyword evidence="4 7" id="KW-0812">Transmembrane</keyword>
<keyword evidence="5 7" id="KW-1133">Transmembrane helix</keyword>
<dbReference type="Proteomes" id="UP000184315">
    <property type="component" value="Unassembled WGS sequence"/>
</dbReference>
<dbReference type="InterPro" id="IPR043429">
    <property type="entry name" value="ArtM/GltK/GlnP/TcyL/YhdX-like"/>
</dbReference>
<evidence type="ECO:0000256" key="3">
    <source>
        <dbReference type="ARBA" id="ARBA00022475"/>
    </source>
</evidence>
<dbReference type="CDD" id="cd06261">
    <property type="entry name" value="TM_PBP2"/>
    <property type="match status" value="1"/>
</dbReference>
<accession>A0A1J1LII4</accession>
<name>A0A1J1LII4_9CYAN</name>
<evidence type="ECO:0000256" key="1">
    <source>
        <dbReference type="ARBA" id="ARBA00004651"/>
    </source>
</evidence>
<gene>
    <name evidence="9" type="ORF">PL9214291419</name>
</gene>
<evidence type="ECO:0000256" key="7">
    <source>
        <dbReference type="RuleBase" id="RU363032"/>
    </source>
</evidence>
<comment type="subcellular location">
    <subcellularLocation>
        <location evidence="1 7">Cell membrane</location>
        <topology evidence="1 7">Multi-pass membrane protein</topology>
    </subcellularLocation>
</comment>
<feature type="domain" description="ABC transmembrane type-1" evidence="8">
    <location>
        <begin position="200"/>
        <end position="394"/>
    </location>
</feature>
<evidence type="ECO:0000256" key="4">
    <source>
        <dbReference type="ARBA" id="ARBA00022692"/>
    </source>
</evidence>
<feature type="transmembrane region" description="Helical" evidence="7">
    <location>
        <begin position="235"/>
        <end position="259"/>
    </location>
</feature>
<keyword evidence="6 7" id="KW-0472">Membrane</keyword>
<keyword evidence="10" id="KW-1185">Reference proteome</keyword>
<dbReference type="AlphaFoldDB" id="A0A1J1LII4"/>
<dbReference type="SUPFAM" id="SSF161098">
    <property type="entry name" value="MetI-like"/>
    <property type="match status" value="1"/>
</dbReference>
<dbReference type="STRING" id="671072.PL9214291419"/>
<dbReference type="InterPro" id="IPR010065">
    <property type="entry name" value="AA_ABC_transptr_permease_3TM"/>
</dbReference>
<dbReference type="GO" id="GO:0022857">
    <property type="term" value="F:transmembrane transporter activity"/>
    <property type="evidence" value="ECO:0007669"/>
    <property type="project" value="InterPro"/>
</dbReference>
<feature type="transmembrane region" description="Helical" evidence="7">
    <location>
        <begin position="32"/>
        <end position="50"/>
    </location>
</feature>
<protein>
    <submittedName>
        <fullName evidence="9">Amino acid ABC transporter, permease protein, 3-TM region,His/Glu/Gln/Arg/opine</fullName>
    </submittedName>
</protein>
<dbReference type="NCBIfam" id="TIGR01726">
    <property type="entry name" value="HEQRo_perm_3TM"/>
    <property type="match status" value="1"/>
</dbReference>
<evidence type="ECO:0000256" key="5">
    <source>
        <dbReference type="ARBA" id="ARBA00022989"/>
    </source>
</evidence>
<evidence type="ECO:0000259" key="8">
    <source>
        <dbReference type="PROSITE" id="PS50928"/>
    </source>
</evidence>
<organism evidence="9 10">
    <name type="scientific">Planktothrix tepida PCC 9214</name>
    <dbReference type="NCBI Taxonomy" id="671072"/>
    <lineage>
        <taxon>Bacteria</taxon>
        <taxon>Bacillati</taxon>
        <taxon>Cyanobacteriota</taxon>
        <taxon>Cyanophyceae</taxon>
        <taxon>Oscillatoriophycideae</taxon>
        <taxon>Oscillatoriales</taxon>
        <taxon>Microcoleaceae</taxon>
        <taxon>Planktothrix</taxon>
    </lineage>
</organism>
<dbReference type="InterPro" id="IPR000515">
    <property type="entry name" value="MetI-like"/>
</dbReference>
<feature type="transmembrane region" description="Helical" evidence="7">
    <location>
        <begin position="164"/>
        <end position="184"/>
    </location>
</feature>
<comment type="similarity">
    <text evidence="7">Belongs to the binding-protein-dependent transport system permease family.</text>
</comment>
<dbReference type="InterPro" id="IPR035906">
    <property type="entry name" value="MetI-like_sf"/>
</dbReference>
<dbReference type="Pfam" id="PF00528">
    <property type="entry name" value="BPD_transp_1"/>
    <property type="match status" value="1"/>
</dbReference>
<dbReference type="EMBL" id="CZDF01000132">
    <property type="protein sequence ID" value="CUR31826.1"/>
    <property type="molecule type" value="Genomic_DNA"/>
</dbReference>
<keyword evidence="3" id="KW-1003">Cell membrane</keyword>
<evidence type="ECO:0000256" key="6">
    <source>
        <dbReference type="ARBA" id="ARBA00023136"/>
    </source>
</evidence>
<evidence type="ECO:0000313" key="10">
    <source>
        <dbReference type="Proteomes" id="UP000184315"/>
    </source>
</evidence>
<feature type="transmembrane region" description="Helical" evidence="7">
    <location>
        <begin position="375"/>
        <end position="393"/>
    </location>
</feature>
<feature type="transmembrane region" description="Helical" evidence="7">
    <location>
        <begin position="196"/>
        <end position="223"/>
    </location>
</feature>
<dbReference type="OrthoDB" id="9805999at2"/>
<feature type="transmembrane region" description="Helical" evidence="7">
    <location>
        <begin position="111"/>
        <end position="129"/>
    </location>
</feature>
<dbReference type="Gene3D" id="1.10.3720.10">
    <property type="entry name" value="MetI-like"/>
    <property type="match status" value="1"/>
</dbReference>
<dbReference type="PANTHER" id="PTHR30614">
    <property type="entry name" value="MEMBRANE COMPONENT OF AMINO ACID ABC TRANSPORTER"/>
    <property type="match status" value="1"/>
</dbReference>